<dbReference type="AlphaFoldDB" id="A0A7J7HM25"/>
<dbReference type="PANTHER" id="PTHR34674:SF6">
    <property type="entry name" value="GLYCOSYLTRANSFERASE"/>
    <property type="match status" value="1"/>
</dbReference>
<dbReference type="InterPro" id="IPR055311">
    <property type="entry name" value="PDCT1/2-like"/>
</dbReference>
<dbReference type="EMBL" id="JACBKZ010000003">
    <property type="protein sequence ID" value="KAF5953922.1"/>
    <property type="molecule type" value="Genomic_DNA"/>
</dbReference>
<protein>
    <submittedName>
        <fullName evidence="1">Uncharacterized protein</fullName>
    </submittedName>
</protein>
<comment type="caution">
    <text evidence="1">The sequence shown here is derived from an EMBL/GenBank/DDBJ whole genome shotgun (WGS) entry which is preliminary data.</text>
</comment>
<dbReference type="SUPFAM" id="SSF53756">
    <property type="entry name" value="UDP-Glycosyltransferase/glycogen phosphorylase"/>
    <property type="match status" value="1"/>
</dbReference>
<sequence>MKIGVRIGVEVGTKWAEEHNLGVLVQKDNVKNAIDRLMSEGEEAGERRKRARELAELAKRATKEGGSSHLNMKLFIQDVLKEVTIHKSSTQEHGMYHGLVARSVQMQHFKPCPSLAKPLLSIIVMN</sequence>
<organism evidence="1 2">
    <name type="scientific">Camellia sinensis</name>
    <name type="common">Tea plant</name>
    <name type="synonym">Thea sinensis</name>
    <dbReference type="NCBI Taxonomy" id="4442"/>
    <lineage>
        <taxon>Eukaryota</taxon>
        <taxon>Viridiplantae</taxon>
        <taxon>Streptophyta</taxon>
        <taxon>Embryophyta</taxon>
        <taxon>Tracheophyta</taxon>
        <taxon>Spermatophyta</taxon>
        <taxon>Magnoliopsida</taxon>
        <taxon>eudicotyledons</taxon>
        <taxon>Gunneridae</taxon>
        <taxon>Pentapetalae</taxon>
        <taxon>asterids</taxon>
        <taxon>Ericales</taxon>
        <taxon>Theaceae</taxon>
        <taxon>Camellia</taxon>
    </lineage>
</organism>
<accession>A0A7J7HM25</accession>
<reference evidence="1 2" key="2">
    <citation type="submission" date="2020-07" db="EMBL/GenBank/DDBJ databases">
        <title>Genome assembly of wild tea tree DASZ reveals pedigree and selection history of tea varieties.</title>
        <authorList>
            <person name="Zhang W."/>
        </authorList>
    </citation>
    <scope>NUCLEOTIDE SEQUENCE [LARGE SCALE GENOMIC DNA]</scope>
    <source>
        <strain evidence="2">cv. G240</strain>
        <tissue evidence="1">Leaf</tissue>
    </source>
</reference>
<keyword evidence="2" id="KW-1185">Reference proteome</keyword>
<dbReference type="Proteomes" id="UP000593564">
    <property type="component" value="Unassembled WGS sequence"/>
</dbReference>
<evidence type="ECO:0000313" key="1">
    <source>
        <dbReference type="EMBL" id="KAF5953922.1"/>
    </source>
</evidence>
<gene>
    <name evidence="1" type="ORF">HYC85_006778</name>
</gene>
<proteinExistence type="predicted"/>
<evidence type="ECO:0000313" key="2">
    <source>
        <dbReference type="Proteomes" id="UP000593564"/>
    </source>
</evidence>
<name>A0A7J7HM25_CAMSI</name>
<reference evidence="2" key="1">
    <citation type="journal article" date="2020" name="Nat. Commun.">
        <title>Genome assembly of wild tea tree DASZ reveals pedigree and selection history of tea varieties.</title>
        <authorList>
            <person name="Zhang W."/>
            <person name="Zhang Y."/>
            <person name="Qiu H."/>
            <person name="Guo Y."/>
            <person name="Wan H."/>
            <person name="Zhang X."/>
            <person name="Scossa F."/>
            <person name="Alseekh S."/>
            <person name="Zhang Q."/>
            <person name="Wang P."/>
            <person name="Xu L."/>
            <person name="Schmidt M.H."/>
            <person name="Jia X."/>
            <person name="Li D."/>
            <person name="Zhu A."/>
            <person name="Guo F."/>
            <person name="Chen W."/>
            <person name="Ni D."/>
            <person name="Usadel B."/>
            <person name="Fernie A.R."/>
            <person name="Wen W."/>
        </authorList>
    </citation>
    <scope>NUCLEOTIDE SEQUENCE [LARGE SCALE GENOMIC DNA]</scope>
    <source>
        <strain evidence="2">cv. G240</strain>
    </source>
</reference>
<dbReference type="GO" id="GO:0004142">
    <property type="term" value="F:diacylglycerol cholinephosphotransferase activity"/>
    <property type="evidence" value="ECO:0007669"/>
    <property type="project" value="TreeGrafter"/>
</dbReference>
<dbReference type="PANTHER" id="PTHR34674">
    <property type="entry name" value="PHOSPHATIDYLCHOLINE:DIACYLGLYCEROL CHOLINEPHOSPHOTRANSFERASE 1-RELATED"/>
    <property type="match status" value="1"/>
</dbReference>
<dbReference type="Gene3D" id="3.40.50.2000">
    <property type="entry name" value="Glycogen Phosphorylase B"/>
    <property type="match status" value="2"/>
</dbReference>